<dbReference type="SUPFAM" id="SSF52540">
    <property type="entry name" value="P-loop containing nucleoside triphosphate hydrolases"/>
    <property type="match status" value="1"/>
</dbReference>
<dbReference type="PANTHER" id="PTHR42939:SF1">
    <property type="entry name" value="ABC TRANSPORTER ATP-BINDING PROTEIN ALBC-RELATED"/>
    <property type="match status" value="1"/>
</dbReference>
<organism evidence="5 6">
    <name type="scientific">Neobacillus rhizosphaerae</name>
    <dbReference type="NCBI Taxonomy" id="2880965"/>
    <lineage>
        <taxon>Bacteria</taxon>
        <taxon>Bacillati</taxon>
        <taxon>Bacillota</taxon>
        <taxon>Bacilli</taxon>
        <taxon>Bacillales</taxon>
        <taxon>Bacillaceae</taxon>
        <taxon>Neobacillus</taxon>
    </lineage>
</organism>
<reference evidence="5" key="1">
    <citation type="submission" date="2022-04" db="EMBL/GenBank/DDBJ databases">
        <authorList>
            <person name="Criscuolo A."/>
        </authorList>
    </citation>
    <scope>NUCLEOTIDE SEQUENCE</scope>
    <source>
        <strain evidence="5">CIP111895</strain>
    </source>
</reference>
<protein>
    <submittedName>
        <fullName evidence="5">Linearmycin resistance ATP-binding protein LnrL</fullName>
        <ecNumber evidence="5">3.6.3.-</ecNumber>
    </submittedName>
</protein>
<comment type="caution">
    <text evidence="5">The sequence shown here is derived from an EMBL/GenBank/DDBJ whole genome shotgun (WGS) entry which is preliminary data.</text>
</comment>
<dbReference type="Pfam" id="PF00005">
    <property type="entry name" value="ABC_tran"/>
    <property type="match status" value="1"/>
</dbReference>
<accession>A0ABN8KNE5</accession>
<dbReference type="Proteomes" id="UP000838308">
    <property type="component" value="Unassembled WGS sequence"/>
</dbReference>
<name>A0ABN8KNE5_9BACI</name>
<dbReference type="EMBL" id="CALBWS010000003">
    <property type="protein sequence ID" value="CAH2713689.1"/>
    <property type="molecule type" value="Genomic_DNA"/>
</dbReference>
<dbReference type="GO" id="GO:0016787">
    <property type="term" value="F:hydrolase activity"/>
    <property type="evidence" value="ECO:0007669"/>
    <property type="project" value="UniProtKB-KW"/>
</dbReference>
<sequence length="313" mass="35246">MGNKRLVALIGELRLPISYYLEGVVVLIQFKEVTKVYKSSKVKALDSFSAEINAGEIIGLIGKNGSGKTTLMNCLTNNIHITSGEIFYEGQNLMDNKEKIAEFGILIESAFVDYLNAYQNLELLLLAEGVTDKKQIKEDVERVLSLVGLIERKKDFVKTFSFGMKQRLGLAQALLRDKKLLILDEPLVGLDVLGRDLVKSLIKDLAKKEGRAVIFSDHNLNEVKDVCDRIIYIDNGKKLFDDIFDDSKRYLISVDDSEKKHGSFPTFERKGDKIIVHDSTQLNDVIISITQQNLKIVDIEVSEPSLMTLFRGE</sequence>
<keyword evidence="2" id="KW-0547">Nucleotide-binding</keyword>
<dbReference type="PROSITE" id="PS00211">
    <property type="entry name" value="ABC_TRANSPORTER_1"/>
    <property type="match status" value="1"/>
</dbReference>
<evidence type="ECO:0000313" key="6">
    <source>
        <dbReference type="Proteomes" id="UP000838308"/>
    </source>
</evidence>
<dbReference type="InterPro" id="IPR003593">
    <property type="entry name" value="AAA+_ATPase"/>
</dbReference>
<keyword evidence="6" id="KW-1185">Reference proteome</keyword>
<dbReference type="PROSITE" id="PS50893">
    <property type="entry name" value="ABC_TRANSPORTER_2"/>
    <property type="match status" value="1"/>
</dbReference>
<keyword evidence="3 5" id="KW-0067">ATP-binding</keyword>
<dbReference type="Gene3D" id="3.40.50.300">
    <property type="entry name" value="P-loop containing nucleotide triphosphate hydrolases"/>
    <property type="match status" value="1"/>
</dbReference>
<dbReference type="PANTHER" id="PTHR42939">
    <property type="entry name" value="ABC TRANSPORTER ATP-BINDING PROTEIN ALBC-RELATED"/>
    <property type="match status" value="1"/>
</dbReference>
<gene>
    <name evidence="5" type="primary">lnrL_2</name>
    <name evidence="5" type="ORF">BACCIP111895_00843</name>
</gene>
<dbReference type="InterPro" id="IPR051782">
    <property type="entry name" value="ABC_Transporter_VariousFunc"/>
</dbReference>
<dbReference type="SMART" id="SM00382">
    <property type="entry name" value="AAA"/>
    <property type="match status" value="1"/>
</dbReference>
<evidence type="ECO:0000256" key="2">
    <source>
        <dbReference type="ARBA" id="ARBA00022741"/>
    </source>
</evidence>
<evidence type="ECO:0000256" key="1">
    <source>
        <dbReference type="ARBA" id="ARBA00022448"/>
    </source>
</evidence>
<proteinExistence type="predicted"/>
<evidence type="ECO:0000256" key="3">
    <source>
        <dbReference type="ARBA" id="ARBA00022840"/>
    </source>
</evidence>
<dbReference type="InterPro" id="IPR003439">
    <property type="entry name" value="ABC_transporter-like_ATP-bd"/>
</dbReference>
<keyword evidence="5" id="KW-0378">Hydrolase</keyword>
<keyword evidence="1" id="KW-0813">Transport</keyword>
<dbReference type="InterPro" id="IPR027417">
    <property type="entry name" value="P-loop_NTPase"/>
</dbReference>
<evidence type="ECO:0000259" key="4">
    <source>
        <dbReference type="PROSITE" id="PS50893"/>
    </source>
</evidence>
<dbReference type="InterPro" id="IPR017871">
    <property type="entry name" value="ABC_transporter-like_CS"/>
</dbReference>
<feature type="domain" description="ABC transporter" evidence="4">
    <location>
        <begin position="28"/>
        <end position="260"/>
    </location>
</feature>
<evidence type="ECO:0000313" key="5">
    <source>
        <dbReference type="EMBL" id="CAH2713689.1"/>
    </source>
</evidence>
<dbReference type="GO" id="GO:0005524">
    <property type="term" value="F:ATP binding"/>
    <property type="evidence" value="ECO:0007669"/>
    <property type="project" value="UniProtKB-KW"/>
</dbReference>
<dbReference type="EC" id="3.6.3.-" evidence="5"/>